<gene>
    <name evidence="1" type="ORF">Dbus_chr2Rg492</name>
</gene>
<keyword evidence="2" id="KW-1185">Reference proteome</keyword>
<proteinExistence type="predicted"/>
<sequence>MSVKNACKTEIPRQAKNIEKEFPFMHLIQFPKECCDNLCIDKDFPSFDECFYKVSDKNKRKYQVTWVECPPVKIKPKKICCFAKAKRPPIQRRKPAQKPETACPVEQECADQNSLGCPKIRMPGCKAVRSNVKCFIQREPTDCTKVKAPYPAFSECRKPRPRKKARVECDCLEAVSVCEVMEEMERRRRSGRLNKKPCG</sequence>
<dbReference type="OMA" id="QFHHLVK"/>
<evidence type="ECO:0000313" key="2">
    <source>
        <dbReference type="Proteomes" id="UP000494163"/>
    </source>
</evidence>
<dbReference type="InterPro" id="IPR006611">
    <property type="entry name" value="DUF1431_DROsp"/>
</dbReference>
<name>A0A0M3QUM9_DROBS</name>
<organism evidence="1 2">
    <name type="scientific">Drosophila busckii</name>
    <name type="common">Fruit fly</name>
    <dbReference type="NCBI Taxonomy" id="30019"/>
    <lineage>
        <taxon>Eukaryota</taxon>
        <taxon>Metazoa</taxon>
        <taxon>Ecdysozoa</taxon>
        <taxon>Arthropoda</taxon>
        <taxon>Hexapoda</taxon>
        <taxon>Insecta</taxon>
        <taxon>Pterygota</taxon>
        <taxon>Neoptera</taxon>
        <taxon>Endopterygota</taxon>
        <taxon>Diptera</taxon>
        <taxon>Brachycera</taxon>
        <taxon>Muscomorpha</taxon>
        <taxon>Ephydroidea</taxon>
        <taxon>Drosophilidae</taxon>
        <taxon>Drosophila</taxon>
    </lineage>
</organism>
<dbReference type="EMBL" id="CP012524">
    <property type="protein sequence ID" value="ALC40913.1"/>
    <property type="molecule type" value="Genomic_DNA"/>
</dbReference>
<dbReference type="OrthoDB" id="7725418at2759"/>
<dbReference type="SMART" id="SM00689">
    <property type="entry name" value="DM6"/>
    <property type="match status" value="1"/>
</dbReference>
<dbReference type="STRING" id="30019.A0A0M3QUM9"/>
<reference evidence="1 2" key="1">
    <citation type="submission" date="2015-08" db="EMBL/GenBank/DDBJ databases">
        <title>Ancestral chromatin configuration constrains chromatin evolution on differentiating sex chromosomes in Drosophila.</title>
        <authorList>
            <person name="Zhou Q."/>
            <person name="Bachtrog D."/>
        </authorList>
    </citation>
    <scope>NUCLEOTIDE SEQUENCE [LARGE SCALE GENOMIC DNA]</scope>
    <source>
        <tissue evidence="1">Whole larvae</tissue>
    </source>
</reference>
<dbReference type="Pfam" id="PF07248">
    <property type="entry name" value="DUF1431"/>
    <property type="match status" value="1"/>
</dbReference>
<accession>A0A0M3QUM9</accession>
<evidence type="ECO:0000313" key="1">
    <source>
        <dbReference type="EMBL" id="ALC40913.1"/>
    </source>
</evidence>
<dbReference type="PANTHER" id="PTHR20977:SF0">
    <property type="entry name" value="AT13385P-RELATED"/>
    <property type="match status" value="1"/>
</dbReference>
<dbReference type="Proteomes" id="UP000494163">
    <property type="component" value="Chromosome 2R"/>
</dbReference>
<protein>
    <submittedName>
        <fullName evidence="1">CG8701</fullName>
    </submittedName>
</protein>
<dbReference type="AlphaFoldDB" id="A0A0M3QUM9"/>
<dbReference type="PANTHER" id="PTHR20977">
    <property type="entry name" value="AT13385P-RELATED"/>
    <property type="match status" value="1"/>
</dbReference>